<dbReference type="InterPro" id="IPR008622">
    <property type="entry name" value="FliT"/>
</dbReference>
<gene>
    <name evidence="6" type="ORF">ACFFJK_14530</name>
</gene>
<keyword evidence="4" id="KW-0143">Chaperone</keyword>
<comment type="caution">
    <text evidence="6">The sequence shown here is derived from an EMBL/GenBank/DDBJ whole genome shotgun (WGS) entry which is preliminary data.</text>
</comment>
<reference evidence="6 7" key="1">
    <citation type="submission" date="2024-09" db="EMBL/GenBank/DDBJ databases">
        <authorList>
            <person name="Sun Q."/>
            <person name="Mori K."/>
        </authorList>
    </citation>
    <scope>NUCLEOTIDE SEQUENCE [LARGE SCALE GENOMIC DNA]</scope>
    <source>
        <strain evidence="6 7">CCM 7792</strain>
    </source>
</reference>
<name>A0ABV6FHU4_9BURK</name>
<keyword evidence="3" id="KW-1005">Bacterial flagellum biogenesis</keyword>
<evidence type="ECO:0000256" key="4">
    <source>
        <dbReference type="ARBA" id="ARBA00023186"/>
    </source>
</evidence>
<keyword evidence="7" id="KW-1185">Reference proteome</keyword>
<evidence type="ECO:0000256" key="2">
    <source>
        <dbReference type="ARBA" id="ARBA00022490"/>
    </source>
</evidence>
<dbReference type="Proteomes" id="UP001589773">
    <property type="component" value="Unassembled WGS sequence"/>
</dbReference>
<comment type="subcellular location">
    <subcellularLocation>
        <location evidence="1">Cytoplasm</location>
        <location evidence="1">Cytosol</location>
    </subcellularLocation>
</comment>
<proteinExistence type="predicted"/>
<dbReference type="EMBL" id="JBHLWP010000013">
    <property type="protein sequence ID" value="MFC0253113.1"/>
    <property type="molecule type" value="Genomic_DNA"/>
</dbReference>
<dbReference type="Pfam" id="PF05400">
    <property type="entry name" value="FliT"/>
    <property type="match status" value="1"/>
</dbReference>
<keyword evidence="2" id="KW-0963">Cytoplasm</keyword>
<organism evidence="6 7">
    <name type="scientific">Massilia consociata</name>
    <dbReference type="NCBI Taxonomy" id="760117"/>
    <lineage>
        <taxon>Bacteria</taxon>
        <taxon>Pseudomonadati</taxon>
        <taxon>Pseudomonadota</taxon>
        <taxon>Betaproteobacteria</taxon>
        <taxon>Burkholderiales</taxon>
        <taxon>Oxalobacteraceae</taxon>
        <taxon>Telluria group</taxon>
        <taxon>Massilia</taxon>
    </lineage>
</organism>
<evidence type="ECO:0000313" key="6">
    <source>
        <dbReference type="EMBL" id="MFC0253113.1"/>
    </source>
</evidence>
<keyword evidence="6" id="KW-0282">Flagellum</keyword>
<evidence type="ECO:0000313" key="7">
    <source>
        <dbReference type="Proteomes" id="UP001589773"/>
    </source>
</evidence>
<evidence type="ECO:0000256" key="5">
    <source>
        <dbReference type="ARBA" id="ARBA00093797"/>
    </source>
</evidence>
<keyword evidence="6" id="KW-0966">Cell projection</keyword>
<dbReference type="Gene3D" id="1.20.58.380">
    <property type="entry name" value="Flagellar protein flit"/>
    <property type="match status" value="1"/>
</dbReference>
<evidence type="ECO:0000256" key="1">
    <source>
        <dbReference type="ARBA" id="ARBA00004514"/>
    </source>
</evidence>
<evidence type="ECO:0000256" key="3">
    <source>
        <dbReference type="ARBA" id="ARBA00022795"/>
    </source>
</evidence>
<sequence length="108" mass="12124">MMTGQDVVSVYETMVGITDQMLDAATASDWDRLTELEQQCAACVRQLKEHEGAQPLAGAQRERKVNAIRRMLDADRQIRDLTTPWMARLSALIGNTSTERRIARAYGV</sequence>
<protein>
    <recommendedName>
        <fullName evidence="5">Flagellar protein FliT</fullName>
    </recommendedName>
</protein>
<dbReference type="RefSeq" id="WP_379680562.1">
    <property type="nucleotide sequence ID" value="NZ_JBHLWP010000013.1"/>
</dbReference>
<keyword evidence="6" id="KW-0969">Cilium</keyword>
<accession>A0ABV6FHU4</accession>